<dbReference type="RefSeq" id="WP_130135544.1">
    <property type="nucleotide sequence ID" value="NZ_RQTE01000142.1"/>
</dbReference>
<evidence type="ECO:0000256" key="3">
    <source>
        <dbReference type="ARBA" id="ARBA00022525"/>
    </source>
</evidence>
<feature type="compositionally biased region" description="Basic and acidic residues" evidence="7">
    <location>
        <begin position="405"/>
        <end position="414"/>
    </location>
</feature>
<feature type="chain" id="PRO_5020612710" evidence="9">
    <location>
        <begin position="33"/>
        <end position="559"/>
    </location>
</feature>
<feature type="region of interest" description="Disordered" evidence="7">
    <location>
        <begin position="389"/>
        <end position="414"/>
    </location>
</feature>
<dbReference type="InterPro" id="IPR019931">
    <property type="entry name" value="LPXTG_anchor"/>
</dbReference>
<feature type="coiled-coil region" evidence="6">
    <location>
        <begin position="30"/>
        <end position="84"/>
    </location>
</feature>
<feature type="region of interest" description="Disordered" evidence="7">
    <location>
        <begin position="356"/>
        <end position="376"/>
    </location>
</feature>
<proteinExistence type="predicted"/>
<comment type="caution">
    <text evidence="11">The sequence shown here is derived from an EMBL/GenBank/DDBJ whole genome shotgun (WGS) entry which is preliminary data.</text>
</comment>
<dbReference type="Pfam" id="PF04650">
    <property type="entry name" value="YSIRK_signal"/>
    <property type="match status" value="1"/>
</dbReference>
<keyword evidence="2" id="KW-0134">Cell wall</keyword>
<evidence type="ECO:0000256" key="6">
    <source>
        <dbReference type="SAM" id="Coils"/>
    </source>
</evidence>
<organism evidence="11 12">
    <name type="scientific">Staphylococcus condimenti</name>
    <dbReference type="NCBI Taxonomy" id="70255"/>
    <lineage>
        <taxon>Bacteria</taxon>
        <taxon>Bacillati</taxon>
        <taxon>Bacillota</taxon>
        <taxon>Bacilli</taxon>
        <taxon>Bacillales</taxon>
        <taxon>Staphylococcaceae</taxon>
        <taxon>Staphylococcus</taxon>
    </lineage>
</organism>
<dbReference type="NCBIfam" id="TIGR01168">
    <property type="entry name" value="YSIRK_signal"/>
    <property type="match status" value="1"/>
</dbReference>
<sequence>MKKKQLFSLRKLSVGIASVSLGTLVFLGGAQAANAETTQAEKDAQAVNAQVELAKKAGAEQEAKENTQKQVETAQNVSKEQVEKGQAEVNALNGISKETKDIYNKKIADAATADIPGILQDAKAVNAQVELAQKAAKEQEAKAKAAQELNTLTQVAYNTVNNLHNLTDQQKDAFINQILHDSGNNNGQNINAIVENAKQLDTNNGDEKHAREAGANTVEKKEAKELETLTTVAIDQVNGLHNLTDQQKEAFVKQIKNDSANNKAQNLKGIVTNARQLDTNNGNEKHAREAGANTVEKKEAKELETLTTVAIDQVNGLHNLTDQQKEAFVKQIKNDSANNKGQNLKGIVANARQLDTNNGNEKHAREAGANTGLSKDVAEKVKKAHNEVDALKNLTPEQKAAAHSKLNDDAHNNVKNIDKVVKDAKALDATQAPKKDKDPKEPNVKPEKGQKAEQTPKKDTKSDKGTKQGSAATTGNDKVAQPGKDQTAKVTTEQKTDQNLAQAKVTKKEAKAQQKAEAAKKQLPETGEQDQVLFGMLAGTLFASAGTLFLVQARRKENE</sequence>
<dbReference type="Pfam" id="PF01468">
    <property type="entry name" value="GA"/>
    <property type="match status" value="4"/>
</dbReference>
<comment type="subcellular location">
    <subcellularLocation>
        <location evidence="1">Secreted</location>
        <location evidence="1">Cell wall</location>
        <topology evidence="1">Peptidoglycan-anchor</topology>
    </subcellularLocation>
</comment>
<gene>
    <name evidence="11" type="ORF">EIG99_07960</name>
</gene>
<keyword evidence="8" id="KW-0812">Transmembrane</keyword>
<feature type="signal peptide" evidence="9">
    <location>
        <begin position="1"/>
        <end position="32"/>
    </location>
</feature>
<evidence type="ECO:0000313" key="11">
    <source>
        <dbReference type="EMBL" id="RZI01792.1"/>
    </source>
</evidence>
<evidence type="ECO:0000256" key="5">
    <source>
        <dbReference type="ARBA" id="ARBA00023088"/>
    </source>
</evidence>
<evidence type="ECO:0000256" key="1">
    <source>
        <dbReference type="ARBA" id="ARBA00004168"/>
    </source>
</evidence>
<feature type="transmembrane region" description="Helical" evidence="8">
    <location>
        <begin position="532"/>
        <end position="551"/>
    </location>
</feature>
<dbReference type="AlphaFoldDB" id="A0A4Q7CNU9"/>
<dbReference type="PROSITE" id="PS50847">
    <property type="entry name" value="GRAM_POS_ANCHORING"/>
    <property type="match status" value="1"/>
</dbReference>
<dbReference type="Gene3D" id="1.20.5.420">
    <property type="entry name" value="Immunoglobulin FC, subunit C"/>
    <property type="match status" value="4"/>
</dbReference>
<protein>
    <submittedName>
        <fullName evidence="11">YSIRK-type signal peptide-containing protein</fullName>
    </submittedName>
</protein>
<evidence type="ECO:0000259" key="10">
    <source>
        <dbReference type="PROSITE" id="PS50847"/>
    </source>
</evidence>
<name>A0A4Q7CNU9_9STAP</name>
<keyword evidence="8" id="KW-0472">Membrane</keyword>
<dbReference type="EMBL" id="RQTE01000142">
    <property type="protein sequence ID" value="RZI01792.1"/>
    <property type="molecule type" value="Genomic_DNA"/>
</dbReference>
<feature type="domain" description="Gram-positive cocci surface proteins LPxTG" evidence="10">
    <location>
        <begin position="523"/>
        <end position="559"/>
    </location>
</feature>
<reference evidence="11 12" key="1">
    <citation type="submission" date="2018-11" db="EMBL/GenBank/DDBJ databases">
        <title>Genomic profiling of Staphylococcus species from a Poultry farm system in KwaZulu-Natal, South Africa.</title>
        <authorList>
            <person name="Amoako D.G."/>
            <person name="Somboro A.M."/>
            <person name="Abia A.L.K."/>
            <person name="Bester L.A."/>
            <person name="Essack S.Y."/>
        </authorList>
    </citation>
    <scope>NUCLEOTIDE SEQUENCE [LARGE SCALE GENOMIC DNA]</scope>
    <source>
        <strain evidence="11 12">SA11</strain>
    </source>
</reference>
<feature type="compositionally biased region" description="Polar residues" evidence="7">
    <location>
        <begin position="467"/>
        <end position="476"/>
    </location>
</feature>
<feature type="compositionally biased region" description="Basic and acidic residues" evidence="7">
    <location>
        <begin position="506"/>
        <end position="523"/>
    </location>
</feature>
<dbReference type="NCBIfam" id="TIGR01167">
    <property type="entry name" value="LPXTG_anchor"/>
    <property type="match status" value="1"/>
</dbReference>
<feature type="region of interest" description="Disordered" evidence="7">
    <location>
        <begin position="426"/>
        <end position="527"/>
    </location>
</feature>
<feature type="compositionally biased region" description="Polar residues" evidence="7">
    <location>
        <begin position="488"/>
        <end position="500"/>
    </location>
</feature>
<feature type="compositionally biased region" description="Basic and acidic residues" evidence="7">
    <location>
        <begin position="433"/>
        <end position="466"/>
    </location>
</feature>
<feature type="coiled-coil region" evidence="6">
    <location>
        <begin position="119"/>
        <end position="155"/>
    </location>
</feature>
<dbReference type="Pfam" id="PF00746">
    <property type="entry name" value="Gram_pos_anchor"/>
    <property type="match status" value="1"/>
</dbReference>
<keyword evidence="3" id="KW-0964">Secreted</keyword>
<evidence type="ECO:0000256" key="9">
    <source>
        <dbReference type="SAM" id="SignalP"/>
    </source>
</evidence>
<evidence type="ECO:0000313" key="12">
    <source>
        <dbReference type="Proteomes" id="UP000293854"/>
    </source>
</evidence>
<evidence type="ECO:0000256" key="7">
    <source>
        <dbReference type="SAM" id="MobiDB-lite"/>
    </source>
</evidence>
<dbReference type="InterPro" id="IPR002988">
    <property type="entry name" value="GA_module"/>
</dbReference>
<accession>A0A4Q7CNU9</accession>
<evidence type="ECO:0000256" key="4">
    <source>
        <dbReference type="ARBA" id="ARBA00022729"/>
    </source>
</evidence>
<dbReference type="InterPro" id="IPR005877">
    <property type="entry name" value="YSIRK_signal_dom"/>
</dbReference>
<keyword evidence="4 9" id="KW-0732">Signal</keyword>
<dbReference type="Proteomes" id="UP000293854">
    <property type="component" value="Unassembled WGS sequence"/>
</dbReference>
<keyword evidence="6" id="KW-0175">Coiled coil</keyword>
<evidence type="ECO:0000256" key="2">
    <source>
        <dbReference type="ARBA" id="ARBA00022512"/>
    </source>
</evidence>
<evidence type="ECO:0000256" key="8">
    <source>
        <dbReference type="SAM" id="Phobius"/>
    </source>
</evidence>
<keyword evidence="5" id="KW-0572">Peptidoglycan-anchor</keyword>
<keyword evidence="8" id="KW-1133">Transmembrane helix</keyword>